<dbReference type="InterPro" id="IPR032259">
    <property type="entry name" value="HIBYL-CoA-H"/>
</dbReference>
<dbReference type="OrthoDB" id="1737613at2759"/>
<dbReference type="Pfam" id="PF16113">
    <property type="entry name" value="ECH_2"/>
    <property type="match status" value="1"/>
</dbReference>
<dbReference type="InterPro" id="IPR018376">
    <property type="entry name" value="Enoyl-CoA_hyd/isom_CS"/>
</dbReference>
<evidence type="ECO:0000256" key="5">
    <source>
        <dbReference type="ARBA" id="ARBA00023128"/>
    </source>
</evidence>
<sequence length="549" mass="60382">MGRVVTPASNKMAENADWDFGLCLTMFFRMSRFASSRRVLQHPSFSRPTLPRFSTRPIVSPIAATRSMSSIRNNASSIANKRLSTINSWMSRPSVQMSTAASTAAGGSGAEAAAEVLTVKNGGVREVVLNRPKKLNALNLNMIELMLPEIQAWEKSDLAKIILLKSCGGKGFCAGGDVKTVVDLAAEGKHGDALKFFEVEYQLDHLIGTLKTPYVAVMDGITMGGGVGLSVHAPFRIATENTLFAMPETGIGFLPEVGGSFFLPRLDGQLGIYLGLTGKRLKGTDAFYAGIATHYVPSSRLPALESRLAEIDDPTYGKINTAIEEFSAEMDQEAPFSLAGSTREAIDRCFKFDTVEEIVDALQKEDSEWAKETLKLMGNVSPTSLKVTLQQLRTGANLTLGECFKMEYRLVQKFLEGHDFTEGVNATLDKPRRKAEWKPAEVADVKLSEIKKDYFDASDKKPLQLISENDYDIYPHSKYMLPSEQDIQNVVTGEAPGVGNYALSRDEVVEYFINDRKGKQGVKAKVLDVLARKTQAIKNDESNSLKWIY</sequence>
<evidence type="ECO:0000259" key="7">
    <source>
        <dbReference type="Pfam" id="PF16113"/>
    </source>
</evidence>
<dbReference type="InterPro" id="IPR045004">
    <property type="entry name" value="ECH_dom"/>
</dbReference>
<evidence type="ECO:0000256" key="6">
    <source>
        <dbReference type="ARBA" id="ARBA00031181"/>
    </source>
</evidence>
<dbReference type="GO" id="GO:0003860">
    <property type="term" value="F:3-hydroxyisobutyryl-CoA hydrolase activity"/>
    <property type="evidence" value="ECO:0007669"/>
    <property type="project" value="UniProtKB-EC"/>
</dbReference>
<dbReference type="Proteomes" id="UP000027586">
    <property type="component" value="Unassembled WGS sequence"/>
</dbReference>
<dbReference type="PANTHER" id="PTHR43176:SF3">
    <property type="entry name" value="3-HYDROXYISOBUTYRYL-COA HYDROLASE, MITOCHONDRIAL"/>
    <property type="match status" value="1"/>
</dbReference>
<dbReference type="AlphaFoldDB" id="A0A068SEE8"/>
<dbReference type="SUPFAM" id="SSF52096">
    <property type="entry name" value="ClpP/crotonase"/>
    <property type="match status" value="1"/>
</dbReference>
<comment type="catalytic activity">
    <reaction evidence="1">
        <text>3-hydroxy-2-methylpropanoyl-CoA + H2O = 3-hydroxy-2-methylpropanoate + CoA + H(+)</text>
        <dbReference type="Rhea" id="RHEA:20888"/>
        <dbReference type="ChEBI" id="CHEBI:11805"/>
        <dbReference type="ChEBI" id="CHEBI:15377"/>
        <dbReference type="ChEBI" id="CHEBI:15378"/>
        <dbReference type="ChEBI" id="CHEBI:57287"/>
        <dbReference type="ChEBI" id="CHEBI:57340"/>
        <dbReference type="EC" id="3.1.2.4"/>
    </reaction>
</comment>
<keyword evidence="4 8" id="KW-0378">Hydrolase</keyword>
<dbReference type="STRING" id="1263082.A0A068SEE8"/>
<dbReference type="EC" id="3.1.2.4" evidence="3"/>
<evidence type="ECO:0000256" key="2">
    <source>
        <dbReference type="ARBA" id="ARBA00004173"/>
    </source>
</evidence>
<dbReference type="InterPro" id="IPR029045">
    <property type="entry name" value="ClpP/crotonase-like_dom_sf"/>
</dbReference>
<evidence type="ECO:0000256" key="4">
    <source>
        <dbReference type="ARBA" id="ARBA00022801"/>
    </source>
</evidence>
<feature type="domain" description="Enoyl-CoA hydratase/isomerase" evidence="7">
    <location>
        <begin position="125"/>
        <end position="451"/>
    </location>
</feature>
<name>A0A068SEE8_9FUNG</name>
<comment type="subcellular location">
    <subcellularLocation>
        <location evidence="2">Mitochondrion</location>
    </subcellularLocation>
</comment>
<dbReference type="EMBL" id="CBTN010000090">
    <property type="protein sequence ID" value="CDH60375.1"/>
    <property type="molecule type" value="Genomic_DNA"/>
</dbReference>
<gene>
    <name evidence="8" type="ORF">LCOR_11157.1</name>
</gene>
<dbReference type="FunFam" id="3.90.226.10:FF:000026">
    <property type="entry name" value="3-hydroxyisobutyryl-CoA hydrolase, mitochondrial"/>
    <property type="match status" value="1"/>
</dbReference>
<dbReference type="NCBIfam" id="NF004127">
    <property type="entry name" value="PRK05617.1"/>
    <property type="match status" value="1"/>
</dbReference>
<reference evidence="8" key="1">
    <citation type="submission" date="2013-08" db="EMBL/GenBank/DDBJ databases">
        <title>Gene expansion shapes genome architecture in the human pathogen Lichtheimia corymbifera: an evolutionary genomics analysis in the ancient terrestrial Mucorales (Mucoromycotina).</title>
        <authorList>
            <person name="Schwartze V.U."/>
            <person name="Winter S."/>
            <person name="Shelest E."/>
            <person name="Marcet-Houben M."/>
            <person name="Horn F."/>
            <person name="Wehner S."/>
            <person name="Hoffmann K."/>
            <person name="Riege K."/>
            <person name="Sammeth M."/>
            <person name="Nowrousian M."/>
            <person name="Valiante V."/>
            <person name="Linde J."/>
            <person name="Jacobsen I.D."/>
            <person name="Marz M."/>
            <person name="Brakhage A.A."/>
            <person name="Gabaldon T."/>
            <person name="Bocker S."/>
            <person name="Voigt K."/>
        </authorList>
    </citation>
    <scope>NUCLEOTIDE SEQUENCE [LARGE SCALE GENOMIC DNA]</scope>
    <source>
        <strain evidence="8">FSU 9682</strain>
    </source>
</reference>
<evidence type="ECO:0000256" key="3">
    <source>
        <dbReference type="ARBA" id="ARBA00011915"/>
    </source>
</evidence>
<dbReference type="CDD" id="cd06558">
    <property type="entry name" value="crotonase-like"/>
    <property type="match status" value="1"/>
</dbReference>
<dbReference type="GO" id="GO:0006574">
    <property type="term" value="P:L-valine catabolic process"/>
    <property type="evidence" value="ECO:0007669"/>
    <property type="project" value="TreeGrafter"/>
</dbReference>
<accession>A0A068SEE8</accession>
<comment type="caution">
    <text evidence="8">The sequence shown here is derived from an EMBL/GenBank/DDBJ whole genome shotgun (WGS) entry which is preliminary data.</text>
</comment>
<dbReference type="PANTHER" id="PTHR43176">
    <property type="entry name" value="3-HYDROXYISOBUTYRYL-COA HYDROLASE-RELATED"/>
    <property type="match status" value="1"/>
</dbReference>
<evidence type="ECO:0000313" key="9">
    <source>
        <dbReference type="Proteomes" id="UP000027586"/>
    </source>
</evidence>
<proteinExistence type="predicted"/>
<evidence type="ECO:0000313" key="8">
    <source>
        <dbReference type="EMBL" id="CDH60375.1"/>
    </source>
</evidence>
<evidence type="ECO:0000256" key="1">
    <source>
        <dbReference type="ARBA" id="ARBA00001709"/>
    </source>
</evidence>
<organism evidence="8 9">
    <name type="scientific">Lichtheimia corymbifera JMRC:FSU:9682</name>
    <dbReference type="NCBI Taxonomy" id="1263082"/>
    <lineage>
        <taxon>Eukaryota</taxon>
        <taxon>Fungi</taxon>
        <taxon>Fungi incertae sedis</taxon>
        <taxon>Mucoromycota</taxon>
        <taxon>Mucoromycotina</taxon>
        <taxon>Mucoromycetes</taxon>
        <taxon>Mucorales</taxon>
        <taxon>Lichtheimiaceae</taxon>
        <taxon>Lichtheimia</taxon>
    </lineage>
</organism>
<dbReference type="VEuPathDB" id="FungiDB:LCOR_11157.1"/>
<dbReference type="PROSITE" id="PS00166">
    <property type="entry name" value="ENOYL_COA_HYDRATASE"/>
    <property type="match status" value="1"/>
</dbReference>
<dbReference type="GO" id="GO:0005739">
    <property type="term" value="C:mitochondrion"/>
    <property type="evidence" value="ECO:0007669"/>
    <property type="project" value="UniProtKB-SubCell"/>
</dbReference>
<keyword evidence="9" id="KW-1185">Reference proteome</keyword>
<dbReference type="Gene3D" id="3.90.226.10">
    <property type="entry name" value="2-enoyl-CoA Hydratase, Chain A, domain 1"/>
    <property type="match status" value="1"/>
</dbReference>
<keyword evidence="5" id="KW-0496">Mitochondrion</keyword>
<protein>
    <recommendedName>
        <fullName evidence="3">3-hydroxyisobutyryl-CoA hydrolase</fullName>
        <ecNumber evidence="3">3.1.2.4</ecNumber>
    </recommendedName>
    <alternativeName>
        <fullName evidence="6">3-hydroxyisobutyryl-coenzyme A hydrolase</fullName>
    </alternativeName>
</protein>